<evidence type="ECO:0000256" key="12">
    <source>
        <dbReference type="PIRSR" id="PIRSR623612-1"/>
    </source>
</evidence>
<evidence type="ECO:0000256" key="5">
    <source>
        <dbReference type="ARBA" id="ARBA00022670"/>
    </source>
</evidence>
<dbReference type="Proteomes" id="UP000439752">
    <property type="component" value="Unassembled WGS sequence"/>
</dbReference>
<dbReference type="SUPFAM" id="SSF55486">
    <property type="entry name" value="Metalloproteases ('zincins'), catalytic domain"/>
    <property type="match status" value="1"/>
</dbReference>
<feature type="domain" description="Peptidase M4 C-terminal" evidence="15">
    <location>
        <begin position="348"/>
        <end position="510"/>
    </location>
</feature>
<comment type="cofactor">
    <cofactor evidence="1 13">
        <name>Zn(2+)</name>
        <dbReference type="ChEBI" id="CHEBI:29105"/>
    </cofactor>
</comment>
<dbReference type="GO" id="GO:0006508">
    <property type="term" value="P:proteolysis"/>
    <property type="evidence" value="ECO:0007669"/>
    <property type="project" value="UniProtKB-KW"/>
</dbReference>
<dbReference type="InterPro" id="IPR027268">
    <property type="entry name" value="Peptidase_M4/M1_CTD_sf"/>
</dbReference>
<evidence type="ECO:0000256" key="6">
    <source>
        <dbReference type="ARBA" id="ARBA00022723"/>
    </source>
</evidence>
<dbReference type="PANTHER" id="PTHR33794">
    <property type="entry name" value="BACILLOLYSIN"/>
    <property type="match status" value="1"/>
</dbReference>
<dbReference type="InterPro" id="IPR025711">
    <property type="entry name" value="PepSY"/>
</dbReference>
<comment type="function">
    <text evidence="13">Extracellular zinc metalloprotease.</text>
</comment>
<keyword evidence="8 13" id="KW-0378">Hydrolase</keyword>
<evidence type="ECO:0000259" key="17">
    <source>
        <dbReference type="Pfam" id="PF07504"/>
    </source>
</evidence>
<feature type="domain" description="FTP" evidence="17">
    <location>
        <begin position="51"/>
        <end position="98"/>
    </location>
</feature>
<evidence type="ECO:0000313" key="19">
    <source>
        <dbReference type="Proteomes" id="UP000439752"/>
    </source>
</evidence>
<dbReference type="Pfam" id="PF01447">
    <property type="entry name" value="Peptidase_M4"/>
    <property type="match status" value="1"/>
</dbReference>
<dbReference type="EC" id="3.4.24.-" evidence="13"/>
<evidence type="ECO:0000256" key="9">
    <source>
        <dbReference type="ARBA" id="ARBA00022833"/>
    </source>
</evidence>
<evidence type="ECO:0000256" key="8">
    <source>
        <dbReference type="ARBA" id="ARBA00022801"/>
    </source>
</evidence>
<evidence type="ECO:0000313" key="18">
    <source>
        <dbReference type="EMBL" id="VWX35311.1"/>
    </source>
</evidence>
<dbReference type="EMBL" id="CABWKQ010000016">
    <property type="protein sequence ID" value="VWX35311.1"/>
    <property type="molecule type" value="Genomic_DNA"/>
</dbReference>
<dbReference type="Gene3D" id="3.10.450.40">
    <property type="match status" value="1"/>
</dbReference>
<organism evidence="18 19">
    <name type="scientific">Exiguobacterium oxidotolerans</name>
    <dbReference type="NCBI Taxonomy" id="223958"/>
    <lineage>
        <taxon>Bacteria</taxon>
        <taxon>Bacillati</taxon>
        <taxon>Bacillota</taxon>
        <taxon>Bacilli</taxon>
        <taxon>Bacillales</taxon>
        <taxon>Bacillales Family XII. Incertae Sedis</taxon>
        <taxon>Exiguobacterium</taxon>
    </lineage>
</organism>
<feature type="active site" evidence="12">
    <location>
        <position position="338"/>
    </location>
</feature>
<evidence type="ECO:0000256" key="13">
    <source>
        <dbReference type="RuleBase" id="RU366073"/>
    </source>
</evidence>
<dbReference type="Pfam" id="PF02868">
    <property type="entry name" value="Peptidase_M4_C"/>
    <property type="match status" value="1"/>
</dbReference>
<dbReference type="InterPro" id="IPR050728">
    <property type="entry name" value="Zinc_Metalloprotease_M4"/>
</dbReference>
<dbReference type="GO" id="GO:0005576">
    <property type="term" value="C:extracellular region"/>
    <property type="evidence" value="ECO:0007669"/>
    <property type="project" value="UniProtKB-SubCell"/>
</dbReference>
<evidence type="ECO:0000256" key="1">
    <source>
        <dbReference type="ARBA" id="ARBA00001947"/>
    </source>
</evidence>
<dbReference type="Pfam" id="PF03413">
    <property type="entry name" value="PepSY"/>
    <property type="match status" value="1"/>
</dbReference>
<keyword evidence="7 13" id="KW-0732">Signal</keyword>
<keyword evidence="11 13" id="KW-0482">Metalloprotease</keyword>
<keyword evidence="4 13" id="KW-0964">Secreted</keyword>
<dbReference type="RefSeq" id="WP_088838206.1">
    <property type="nucleotide sequence ID" value="NZ_LR732312.1"/>
</dbReference>
<comment type="subcellular location">
    <subcellularLocation>
        <location evidence="2 13">Secreted</location>
    </subcellularLocation>
</comment>
<feature type="active site" description="Proton donor" evidence="12">
    <location>
        <position position="426"/>
    </location>
</feature>
<evidence type="ECO:0000259" key="14">
    <source>
        <dbReference type="Pfam" id="PF01447"/>
    </source>
</evidence>
<keyword evidence="10" id="KW-0106">Calcium</keyword>
<protein>
    <recommendedName>
        <fullName evidence="13">Neutral metalloproteinase</fullName>
        <ecNumber evidence="13">3.4.24.-</ecNumber>
    </recommendedName>
</protein>
<proteinExistence type="inferred from homology"/>
<feature type="domain" description="Peptidase M4" evidence="14">
    <location>
        <begin position="202"/>
        <end position="345"/>
    </location>
</feature>
<dbReference type="PANTHER" id="PTHR33794:SF3">
    <property type="entry name" value="NEUTRAL PROTEASE B"/>
    <property type="match status" value="1"/>
</dbReference>
<evidence type="ECO:0000256" key="3">
    <source>
        <dbReference type="ARBA" id="ARBA00009388"/>
    </source>
</evidence>
<evidence type="ECO:0000256" key="10">
    <source>
        <dbReference type="ARBA" id="ARBA00022837"/>
    </source>
</evidence>
<keyword evidence="6" id="KW-0479">Metal-binding</keyword>
<accession>A0A653I866</accession>
<dbReference type="PRINTS" id="PR00730">
    <property type="entry name" value="THERMOLYSIN"/>
</dbReference>
<evidence type="ECO:0000256" key="7">
    <source>
        <dbReference type="ARBA" id="ARBA00022729"/>
    </source>
</evidence>
<feature type="chain" id="PRO_5025097766" description="Neutral metalloproteinase" evidence="13">
    <location>
        <begin position="23"/>
        <end position="511"/>
    </location>
</feature>
<dbReference type="InterPro" id="IPR001570">
    <property type="entry name" value="Peptidase_M4_C_domain"/>
</dbReference>
<feature type="domain" description="PepSY" evidence="16">
    <location>
        <begin position="114"/>
        <end position="182"/>
    </location>
</feature>
<keyword evidence="9 13" id="KW-0862">Zinc</keyword>
<reference evidence="18 19" key="1">
    <citation type="submission" date="2019-10" db="EMBL/GenBank/DDBJ databases">
        <authorList>
            <person name="Karimi E."/>
        </authorList>
    </citation>
    <scope>NUCLEOTIDE SEQUENCE [LARGE SCALE GENOMIC DNA]</scope>
    <source>
        <strain evidence="18">Exiguobacterium sp. 9Y</strain>
    </source>
</reference>
<dbReference type="FunFam" id="1.10.390.10:FF:000012">
    <property type="entry name" value="Thermolysin"/>
    <property type="match status" value="1"/>
</dbReference>
<dbReference type="GO" id="GO:0046872">
    <property type="term" value="F:metal ion binding"/>
    <property type="evidence" value="ECO:0007669"/>
    <property type="project" value="UniProtKB-UniRule"/>
</dbReference>
<dbReference type="AlphaFoldDB" id="A0A653I866"/>
<evidence type="ECO:0000259" key="16">
    <source>
        <dbReference type="Pfam" id="PF03413"/>
    </source>
</evidence>
<evidence type="ECO:0000256" key="2">
    <source>
        <dbReference type="ARBA" id="ARBA00004613"/>
    </source>
</evidence>
<name>A0A653I866_9BACL</name>
<evidence type="ECO:0000256" key="11">
    <source>
        <dbReference type="ARBA" id="ARBA00023049"/>
    </source>
</evidence>
<keyword evidence="5 13" id="KW-0645">Protease</keyword>
<dbReference type="Pfam" id="PF07504">
    <property type="entry name" value="FTP"/>
    <property type="match status" value="1"/>
</dbReference>
<evidence type="ECO:0000259" key="15">
    <source>
        <dbReference type="Pfam" id="PF02868"/>
    </source>
</evidence>
<dbReference type="InterPro" id="IPR023612">
    <property type="entry name" value="Peptidase_M4"/>
</dbReference>
<gene>
    <name evidence="18" type="primary">nprM</name>
    <name evidence="18" type="ORF">EXIGUO9Y_230090</name>
</gene>
<keyword evidence="19" id="KW-1185">Reference proteome</keyword>
<dbReference type="Gene3D" id="3.10.170.10">
    <property type="match status" value="1"/>
</dbReference>
<dbReference type="Gene3D" id="1.10.390.10">
    <property type="entry name" value="Neutral Protease Domain 2"/>
    <property type="match status" value="1"/>
</dbReference>
<dbReference type="InterPro" id="IPR011096">
    <property type="entry name" value="FTP_domain"/>
</dbReference>
<dbReference type="GO" id="GO:0004222">
    <property type="term" value="F:metalloendopeptidase activity"/>
    <property type="evidence" value="ECO:0007669"/>
    <property type="project" value="UniProtKB-UniRule"/>
</dbReference>
<evidence type="ECO:0000256" key="4">
    <source>
        <dbReference type="ARBA" id="ARBA00022525"/>
    </source>
</evidence>
<sequence length="511" mass="54102">MKKFLATSLVASVLVVPTVVGAEGLQSGKLTKASSEPAASIVKEYVEGKGDFSVQDVQKDGSSHIVRLQQEVDGVPVFGSVVVGNVAKDGTLKAIVNDAVKVKGKPGLDKKIAISEKKALKLYKKSIKATEFEVAPTSELVVYPVKDDAVYAYKITSTVLAGDEPSRWTYFIDANSGKVINKYDQLAHAKPVTTITGTTTVGSGTTVLGTSATFNTTKNGSYYYLQDSTRGKGISTYDAKNRTSLPGSLWADADNVLNATYDRAAVSAQVNAVKTYDFYKNTYGRNSYDNAGAALNSTVHYSSRYNNAFWDGSKMVYGDGDGSTFTYLSGALDVVAHELTHAVTEYTAGLVYQNESGAINEAVSDIMGTVAEYSVGSNFDWLVGEDIYTPGVSGDALRSMSNPAAYGDPDHYSKRYTGTADNGGVHTNSGIVNKAAYLLGNGGTHYGVTVPGVGVPKLGAIYYRALNVYLTPTSNFSYLRAAVVQSAKDLYGSSSAEAAAAAKSFDAVGVY</sequence>
<feature type="signal peptide" evidence="13">
    <location>
        <begin position="1"/>
        <end position="22"/>
    </location>
</feature>
<dbReference type="InterPro" id="IPR013856">
    <property type="entry name" value="Peptidase_M4_domain"/>
</dbReference>
<comment type="similarity">
    <text evidence="3 13">Belongs to the peptidase M4 family.</text>
</comment>
<dbReference type="CDD" id="cd09597">
    <property type="entry name" value="M4_TLP"/>
    <property type="match status" value="1"/>
</dbReference>